<sequence>MTKEEDNFLEIFVGIIEKETFEQKRHVYDKLYRFLGIDLTIFPIINGILVYFSFKIYILPLLLAYLSFLIAIFSKFYIITFKMKSFITPPNALNGLEKEEMEEEFLHHRHQ</sequence>
<keyword evidence="1" id="KW-1133">Transmembrane helix</keyword>
<keyword evidence="1" id="KW-0812">Transmembrane</keyword>
<feature type="transmembrane region" description="Helical" evidence="1">
    <location>
        <begin position="31"/>
        <end position="52"/>
    </location>
</feature>
<gene>
    <name evidence="2" type="ORF">LCGC14_0663700</name>
</gene>
<dbReference type="EMBL" id="LAZR01001280">
    <property type="protein sequence ID" value="KKN47377.1"/>
    <property type="molecule type" value="Genomic_DNA"/>
</dbReference>
<proteinExistence type="predicted"/>
<dbReference type="AlphaFoldDB" id="A0A0F9RD13"/>
<evidence type="ECO:0000313" key="2">
    <source>
        <dbReference type="EMBL" id="KKN47377.1"/>
    </source>
</evidence>
<comment type="caution">
    <text evidence="2">The sequence shown here is derived from an EMBL/GenBank/DDBJ whole genome shotgun (WGS) entry which is preliminary data.</text>
</comment>
<protein>
    <submittedName>
        <fullName evidence="2">Uncharacterized protein</fullName>
    </submittedName>
</protein>
<organism evidence="2">
    <name type="scientific">marine sediment metagenome</name>
    <dbReference type="NCBI Taxonomy" id="412755"/>
    <lineage>
        <taxon>unclassified sequences</taxon>
        <taxon>metagenomes</taxon>
        <taxon>ecological metagenomes</taxon>
    </lineage>
</organism>
<name>A0A0F9RD13_9ZZZZ</name>
<accession>A0A0F9RD13</accession>
<feature type="transmembrane region" description="Helical" evidence="1">
    <location>
        <begin position="58"/>
        <end position="78"/>
    </location>
</feature>
<keyword evidence="1" id="KW-0472">Membrane</keyword>
<reference evidence="2" key="1">
    <citation type="journal article" date="2015" name="Nature">
        <title>Complex archaea that bridge the gap between prokaryotes and eukaryotes.</title>
        <authorList>
            <person name="Spang A."/>
            <person name="Saw J.H."/>
            <person name="Jorgensen S.L."/>
            <person name="Zaremba-Niedzwiedzka K."/>
            <person name="Martijn J."/>
            <person name="Lind A.E."/>
            <person name="van Eijk R."/>
            <person name="Schleper C."/>
            <person name="Guy L."/>
            <person name="Ettema T.J."/>
        </authorList>
    </citation>
    <scope>NUCLEOTIDE SEQUENCE</scope>
</reference>
<feature type="non-terminal residue" evidence="2">
    <location>
        <position position="111"/>
    </location>
</feature>
<evidence type="ECO:0000256" key="1">
    <source>
        <dbReference type="SAM" id="Phobius"/>
    </source>
</evidence>